<dbReference type="GO" id="GO:0009414">
    <property type="term" value="P:response to water deprivation"/>
    <property type="evidence" value="ECO:0007669"/>
    <property type="project" value="UniProtKB-ARBA"/>
</dbReference>
<dbReference type="PRINTS" id="PR00344">
    <property type="entry name" value="BCTRLSENSOR"/>
</dbReference>
<dbReference type="Pfam" id="PF03924">
    <property type="entry name" value="CHASE"/>
    <property type="match status" value="1"/>
</dbReference>
<dbReference type="InterPro" id="IPR036097">
    <property type="entry name" value="HisK_dim/P_sf"/>
</dbReference>
<dbReference type="CDD" id="cd06223">
    <property type="entry name" value="PRTases_typeI"/>
    <property type="match status" value="1"/>
</dbReference>
<evidence type="ECO:0000256" key="8">
    <source>
        <dbReference type="ARBA" id="ARBA00022989"/>
    </source>
</evidence>
<feature type="domain" description="CHASE" evidence="14">
    <location>
        <begin position="150"/>
        <end position="377"/>
    </location>
</feature>
<dbReference type="GO" id="GO:0005634">
    <property type="term" value="C:nucleus"/>
    <property type="evidence" value="ECO:0007669"/>
    <property type="project" value="TreeGrafter"/>
</dbReference>
<dbReference type="CDD" id="cd17546">
    <property type="entry name" value="REC_hyHK_CKI1_RcsC-like"/>
    <property type="match status" value="1"/>
</dbReference>
<dbReference type="PANTHER" id="PTHR43719">
    <property type="entry name" value="TWO-COMPONENT HISTIDINE KINASE"/>
    <property type="match status" value="1"/>
</dbReference>
<evidence type="ECO:0000259" key="12">
    <source>
        <dbReference type="PROSITE" id="PS50109"/>
    </source>
</evidence>
<evidence type="ECO:0000256" key="2">
    <source>
        <dbReference type="ARBA" id="ARBA00004477"/>
    </source>
</evidence>
<dbReference type="GO" id="GO:0048831">
    <property type="term" value="P:regulation of shoot system development"/>
    <property type="evidence" value="ECO:0007669"/>
    <property type="project" value="UniProtKB-ARBA"/>
</dbReference>
<evidence type="ECO:0000256" key="6">
    <source>
        <dbReference type="ARBA" id="ARBA00022692"/>
    </source>
</evidence>
<evidence type="ECO:0000256" key="10">
    <source>
        <dbReference type="PROSITE-ProRule" id="PRU00169"/>
    </source>
</evidence>
<feature type="modified residue" description="4-aspartylphosphate" evidence="10">
    <location>
        <position position="938"/>
    </location>
</feature>
<dbReference type="FunFam" id="1.10.287.130:FF:000015">
    <property type="entry name" value="Histidine kinase 4"/>
    <property type="match status" value="1"/>
</dbReference>
<dbReference type="EC" id="2.7.13.3" evidence="3"/>
<dbReference type="InterPro" id="IPR050956">
    <property type="entry name" value="2C_system_His_kinase"/>
</dbReference>
<dbReference type="GO" id="GO:0043424">
    <property type="term" value="F:protein histidine kinase binding"/>
    <property type="evidence" value="ECO:0007669"/>
    <property type="project" value="UniProtKB-ARBA"/>
</dbReference>
<feature type="domain" description="Response regulatory" evidence="13">
    <location>
        <begin position="888"/>
        <end position="1025"/>
    </location>
</feature>
<dbReference type="Proteomes" id="UP000823749">
    <property type="component" value="Chromosome 12"/>
</dbReference>
<dbReference type="Gene3D" id="3.40.50.2300">
    <property type="match status" value="1"/>
</dbReference>
<dbReference type="InterPro" id="IPR005467">
    <property type="entry name" value="His_kinase_dom"/>
</dbReference>
<comment type="subcellular location">
    <subcellularLocation>
        <location evidence="2">Endoplasmic reticulum membrane</location>
        <topology evidence="2">Multi-pass membrane protein</topology>
    </subcellularLocation>
</comment>
<dbReference type="CDD" id="cd00082">
    <property type="entry name" value="HisKA"/>
    <property type="match status" value="1"/>
</dbReference>
<dbReference type="CDD" id="cd16922">
    <property type="entry name" value="HATPase_EvgS-ArcB-TorS-like"/>
    <property type="match status" value="1"/>
</dbReference>
<dbReference type="PROSITE" id="PS50839">
    <property type="entry name" value="CHASE"/>
    <property type="match status" value="1"/>
</dbReference>
<dbReference type="Gene3D" id="3.30.565.10">
    <property type="entry name" value="Histidine kinase-like ATPase, C-terminal domain"/>
    <property type="match status" value="1"/>
</dbReference>
<sequence length="1176" mass="131570">MSFLPVIGFGLKFGRLLLTLCCWLLSVISLKWYCDGEFMDSKSSSLCDFVKKWLKLWEKISHNHYYQYIGSKRVRKTLWRNLLVTWVVLWIIVSFSLYWYMSSKALEKRKETLASMCEERARMLQDQFNVSMNHIHAMSILISTFHHGMNPSSIDQMTFARYTERTAFQRPLTSGVAYAMRVLHSEREQFERKQGWTIKRMDNFEQPPTHNDEFNPEALEPSPVEEEYAPVVFAQDTVVHVISIDVLSGKQEDRENVLRSRASGKGVLTAPFPLIKSNRLGVILTFPVYKIDLPSSATVEERIQATHGYLGGIFDIESLVEKLLQQLASKQTILVNVYDITNSSHPISMYGSYVSYDELLHVSSLNFGDPFRKHEMRCRFQQKSPWPRLAIMMSIGILVIALLVGYIFHATVNRIAKVEDDCHKMMELKKRAEAADVAKSQFLATVSHEIRTPMNGVLGMLRMLMDTDLNETQEDYVRTAQGSGKALVSLINEVLDQAKIESGKVELEAVQFDVRAALDDVLSLFSGKSQEKGLELAVYISEKVPEMLIGDPGRFRQIITNLVSNSIKFTEKGHIFVTVHLAEEVMESLETETLSLSENTLSGLPVADRHQSWGGFRTLSQDEPASPQSSLASDLINLIVSVEDTGGGIPLEARPRIFTPFMQVGPSISRMHGGTGIGLSISKFLVGLMNGEIGFSSVHKIGSTFSFTAVFTNGCSNTSETKDQQINHQSNSVSSEFRGMAAVLVDPRPVRAKVSRYHIQRLGIHVEVVPNLDQDFSRIGSGNTVVNMVLIEQEVWKKDLGLSSLFVNKLQQLVPPKLFLLSNSLYLSRSGSLRISGNYTSPTVIMKPLRASMLAASLQRAMGVGTKGSSLNGELSGPFLGNLLLGRKILVVDDNKVNLVVAAAALKKYGADVVCVDSGKKAISLLKPPHKFDACFMDIQMPEVDGFEATKRIRDMELNIKNSIERGEQSVEAYKNVSDWHVPILAMTADVIQATHEECLRWGMDGYVSKPFEAEQPYREVSRFLRYRKTVCFYTRMYIKSILFIGEKRTSFPELPDRGSVGGTPSRKSLWKEVSNPLNQGKPASASRARGTLLHSSWSPPPVNSIKINYDDSRRVESQSGFTGIVVRNDSRILLDGRTVYISGSSAMTCKLRSSRLERSMLDGKGSAIIRNSSGE</sequence>
<dbReference type="Pfam" id="PF24896">
    <property type="entry name" value="Receiver_CRE1"/>
    <property type="match status" value="1"/>
</dbReference>
<name>A0AAV6HYL7_9ERIC</name>
<dbReference type="InterPro" id="IPR003594">
    <property type="entry name" value="HATPase_dom"/>
</dbReference>
<dbReference type="Pfam" id="PF00512">
    <property type="entry name" value="HisKA"/>
    <property type="match status" value="1"/>
</dbReference>
<dbReference type="GO" id="GO:0010029">
    <property type="term" value="P:regulation of seed germination"/>
    <property type="evidence" value="ECO:0007669"/>
    <property type="project" value="UniProtKB-ARBA"/>
</dbReference>
<evidence type="ECO:0000259" key="14">
    <source>
        <dbReference type="PROSITE" id="PS50839"/>
    </source>
</evidence>
<dbReference type="PROSITE" id="PS50109">
    <property type="entry name" value="HIS_KIN"/>
    <property type="match status" value="1"/>
</dbReference>
<dbReference type="InterPro" id="IPR042240">
    <property type="entry name" value="CHASE_sf"/>
</dbReference>
<dbReference type="GO" id="GO:0009884">
    <property type="term" value="F:cytokinin receptor activity"/>
    <property type="evidence" value="ECO:0007669"/>
    <property type="project" value="UniProtKB-ARBA"/>
</dbReference>
<evidence type="ECO:0000256" key="11">
    <source>
        <dbReference type="SAM" id="Phobius"/>
    </source>
</evidence>
<proteinExistence type="predicted"/>
<dbReference type="GO" id="GO:0000155">
    <property type="term" value="F:phosphorelay sensor kinase activity"/>
    <property type="evidence" value="ECO:0007669"/>
    <property type="project" value="InterPro"/>
</dbReference>
<keyword evidence="9 11" id="KW-0472">Membrane</keyword>
<dbReference type="EMBL" id="JACTNZ010000012">
    <property type="protein sequence ID" value="KAG5520615.1"/>
    <property type="molecule type" value="Genomic_DNA"/>
</dbReference>
<dbReference type="GO" id="GO:0033554">
    <property type="term" value="P:cellular response to stress"/>
    <property type="evidence" value="ECO:0007669"/>
    <property type="project" value="UniProtKB-ARBA"/>
</dbReference>
<dbReference type="SUPFAM" id="SSF55874">
    <property type="entry name" value="ATPase domain of HSP90 chaperone/DNA topoisomerase II/histidine kinase"/>
    <property type="match status" value="1"/>
</dbReference>
<keyword evidence="8 11" id="KW-1133">Transmembrane helix</keyword>
<dbReference type="Gene3D" id="6.10.250.1190">
    <property type="match status" value="1"/>
</dbReference>
<dbReference type="SMART" id="SM00448">
    <property type="entry name" value="REC"/>
    <property type="match status" value="1"/>
</dbReference>
<accession>A0AAV6HYL7</accession>
<dbReference type="InterPro" id="IPR004358">
    <property type="entry name" value="Sig_transdc_His_kin-like_C"/>
</dbReference>
<evidence type="ECO:0000256" key="4">
    <source>
        <dbReference type="ARBA" id="ARBA00022553"/>
    </source>
</evidence>
<evidence type="ECO:0000313" key="15">
    <source>
        <dbReference type="EMBL" id="KAG5520615.1"/>
    </source>
</evidence>
<protein>
    <recommendedName>
        <fullName evidence="3">histidine kinase</fullName>
        <ecNumber evidence="3">2.7.13.3</ecNumber>
    </recommendedName>
</protein>
<dbReference type="Pfam" id="PF02518">
    <property type="entry name" value="HATPase_c"/>
    <property type="match status" value="1"/>
</dbReference>
<gene>
    <name evidence="15" type="ORF">RHGRI_033257</name>
</gene>
<dbReference type="InterPro" id="IPR003661">
    <property type="entry name" value="HisK_dim/P_dom"/>
</dbReference>
<dbReference type="FunFam" id="3.30.450.350:FF:000001">
    <property type="entry name" value="Histidine kinase 4"/>
    <property type="match status" value="1"/>
</dbReference>
<comment type="catalytic activity">
    <reaction evidence="1">
        <text>ATP + protein L-histidine = ADP + protein N-phospho-L-histidine.</text>
        <dbReference type="EC" id="2.7.13.3"/>
    </reaction>
</comment>
<evidence type="ECO:0000256" key="3">
    <source>
        <dbReference type="ARBA" id="ARBA00012438"/>
    </source>
</evidence>
<organism evidence="15 16">
    <name type="scientific">Rhododendron griersonianum</name>
    <dbReference type="NCBI Taxonomy" id="479676"/>
    <lineage>
        <taxon>Eukaryota</taxon>
        <taxon>Viridiplantae</taxon>
        <taxon>Streptophyta</taxon>
        <taxon>Embryophyta</taxon>
        <taxon>Tracheophyta</taxon>
        <taxon>Spermatophyta</taxon>
        <taxon>Magnoliopsida</taxon>
        <taxon>eudicotyledons</taxon>
        <taxon>Gunneridae</taxon>
        <taxon>Pentapetalae</taxon>
        <taxon>asterids</taxon>
        <taxon>Ericales</taxon>
        <taxon>Ericaceae</taxon>
        <taxon>Ericoideae</taxon>
        <taxon>Rhodoreae</taxon>
        <taxon>Rhododendron</taxon>
    </lineage>
</organism>
<dbReference type="GO" id="GO:0005789">
    <property type="term" value="C:endoplasmic reticulum membrane"/>
    <property type="evidence" value="ECO:0007669"/>
    <property type="project" value="UniProtKB-SubCell"/>
</dbReference>
<dbReference type="SMART" id="SM00387">
    <property type="entry name" value="HATPase_c"/>
    <property type="match status" value="1"/>
</dbReference>
<dbReference type="Pfam" id="PF00072">
    <property type="entry name" value="Response_reg"/>
    <property type="match status" value="1"/>
</dbReference>
<keyword evidence="6 11" id="KW-0812">Transmembrane</keyword>
<dbReference type="InterPro" id="IPR036890">
    <property type="entry name" value="HATPase_C_sf"/>
</dbReference>
<evidence type="ECO:0000256" key="7">
    <source>
        <dbReference type="ARBA" id="ARBA00022777"/>
    </source>
</evidence>
<keyword evidence="4 10" id="KW-0597">Phosphoprotein</keyword>
<dbReference type="GO" id="GO:0048509">
    <property type="term" value="P:regulation of meristem development"/>
    <property type="evidence" value="ECO:0007669"/>
    <property type="project" value="UniProtKB-ARBA"/>
</dbReference>
<dbReference type="SMART" id="SM00388">
    <property type="entry name" value="HisKA"/>
    <property type="match status" value="1"/>
</dbReference>
<keyword evidence="7" id="KW-0418">Kinase</keyword>
<dbReference type="InterPro" id="IPR011006">
    <property type="entry name" value="CheY-like_superfamily"/>
</dbReference>
<comment type="caution">
    <text evidence="15">The sequence shown here is derived from an EMBL/GenBank/DDBJ whole genome shotgun (WGS) entry which is preliminary data.</text>
</comment>
<evidence type="ECO:0000256" key="1">
    <source>
        <dbReference type="ARBA" id="ARBA00000085"/>
    </source>
</evidence>
<dbReference type="InterPro" id="IPR056839">
    <property type="entry name" value="Receiver_AHK4/CRE1_1st"/>
</dbReference>
<dbReference type="SMART" id="SM01079">
    <property type="entry name" value="CHASE"/>
    <property type="match status" value="1"/>
</dbReference>
<dbReference type="SUPFAM" id="SSF52172">
    <property type="entry name" value="CheY-like"/>
    <property type="match status" value="1"/>
</dbReference>
<dbReference type="InterPro" id="IPR000836">
    <property type="entry name" value="PRTase_dom"/>
</dbReference>
<feature type="transmembrane region" description="Helical" evidence="11">
    <location>
        <begin position="389"/>
        <end position="408"/>
    </location>
</feature>
<evidence type="ECO:0000256" key="5">
    <source>
        <dbReference type="ARBA" id="ARBA00022679"/>
    </source>
</evidence>
<keyword evidence="16" id="KW-1185">Reference proteome</keyword>
<dbReference type="SUPFAM" id="SSF47384">
    <property type="entry name" value="Homodimeric domain of signal transducing histidine kinase"/>
    <property type="match status" value="1"/>
</dbReference>
<dbReference type="AlphaFoldDB" id="A0AAV6HYL7"/>
<evidence type="ECO:0000313" key="16">
    <source>
        <dbReference type="Proteomes" id="UP000823749"/>
    </source>
</evidence>
<keyword evidence="5" id="KW-0808">Transferase</keyword>
<feature type="domain" description="Histidine kinase" evidence="12">
    <location>
        <begin position="445"/>
        <end position="713"/>
    </location>
</feature>
<dbReference type="Gene3D" id="1.10.287.130">
    <property type="match status" value="1"/>
</dbReference>
<evidence type="ECO:0000259" key="13">
    <source>
        <dbReference type="PROSITE" id="PS50110"/>
    </source>
</evidence>
<reference evidence="15" key="1">
    <citation type="submission" date="2020-08" db="EMBL/GenBank/DDBJ databases">
        <title>Plant Genome Project.</title>
        <authorList>
            <person name="Zhang R.-G."/>
        </authorList>
    </citation>
    <scope>NUCLEOTIDE SEQUENCE</scope>
    <source>
        <strain evidence="15">WSP0</strain>
        <tissue evidence="15">Leaf</tissue>
    </source>
</reference>
<feature type="transmembrane region" description="Helical" evidence="11">
    <location>
        <begin position="83"/>
        <end position="101"/>
    </location>
</feature>
<dbReference type="Gene3D" id="3.30.450.350">
    <property type="entry name" value="CHASE domain"/>
    <property type="match status" value="1"/>
</dbReference>
<dbReference type="InterPro" id="IPR001789">
    <property type="entry name" value="Sig_transdc_resp-reg_receiver"/>
</dbReference>
<dbReference type="PANTHER" id="PTHR43719:SF73">
    <property type="entry name" value="HISTIDINE KINASE 3"/>
    <property type="match status" value="1"/>
</dbReference>
<dbReference type="PROSITE" id="PS50110">
    <property type="entry name" value="RESPONSE_REGULATORY"/>
    <property type="match status" value="1"/>
</dbReference>
<dbReference type="InterPro" id="IPR006189">
    <property type="entry name" value="CHASE_dom"/>
</dbReference>
<evidence type="ECO:0000256" key="9">
    <source>
        <dbReference type="ARBA" id="ARBA00023136"/>
    </source>
</evidence>